<protein>
    <submittedName>
        <fullName evidence="1">Bax inhibitor-1/YccA family protein</fullName>
    </submittedName>
</protein>
<proteinExistence type="predicted"/>
<gene>
    <name evidence="1" type="ORF">V2W30_41025</name>
</gene>
<reference evidence="1" key="1">
    <citation type="journal article" date="2025" name="Int. J. Syst. Evol. Microbiol.">
        <title>Streptomyces citrinus sp. nov., with yellow diffusible pigment.</title>
        <authorList>
            <person name="He Y."/>
            <person name="Yang E."/>
            <person name="Xu J."/>
            <person name="Sun Y."/>
            <person name="Sun L."/>
        </authorList>
    </citation>
    <scope>NUCLEOTIDE SEQUENCE</scope>
    <source>
        <strain evidence="1">Q6</strain>
    </source>
</reference>
<evidence type="ECO:0000313" key="2">
    <source>
        <dbReference type="Proteomes" id="UP001432251"/>
    </source>
</evidence>
<keyword evidence="1" id="KW-0614">Plasmid</keyword>
<accession>A0ACD5AVZ4</accession>
<name>A0ACD5AVZ4_9ACTN</name>
<dbReference type="Proteomes" id="UP001432251">
    <property type="component" value="Plasmid p1"/>
</dbReference>
<geneLocation type="plasmid" evidence="1 2">
    <name>p1</name>
</geneLocation>
<evidence type="ECO:0000313" key="1">
    <source>
        <dbReference type="EMBL" id="WWQ69553.1"/>
    </source>
</evidence>
<sequence>MTSVEQPRALKSSNPILSREQFTRRGGQKTAIRDPQTGIAVVRDRIGAGTDRDLGGPGRREPLPVLVGDLLTMDDVLPRAASALGVCALTAVLSWTVFPLAGLPAAVSYAVAACAAAVGAALVVAQCRRSRSSSWPALAFAVCEGLFLGVLSATASSHLSSGVLVQIVLATMATSAATLFARALHWICVTSRWYGHVGVSLLGLAVLAWADWFLVSLLGPDRLGLRPFGLGAAMGVVGIVLAVSFLPLHFKQVEAGITHGTPRDQAWPAAFGLTLTLVWLYVETVRLFALSPTDDVY</sequence>
<dbReference type="EMBL" id="CP146023">
    <property type="protein sequence ID" value="WWQ69553.1"/>
    <property type="molecule type" value="Genomic_DNA"/>
</dbReference>
<keyword evidence="2" id="KW-1185">Reference proteome</keyword>
<organism evidence="1 2">
    <name type="scientific">Streptomyces citrinus</name>
    <dbReference type="NCBI Taxonomy" id="3118173"/>
    <lineage>
        <taxon>Bacteria</taxon>
        <taxon>Bacillati</taxon>
        <taxon>Actinomycetota</taxon>
        <taxon>Actinomycetes</taxon>
        <taxon>Kitasatosporales</taxon>
        <taxon>Streptomycetaceae</taxon>
        <taxon>Streptomyces</taxon>
    </lineage>
</organism>